<evidence type="ECO:0000256" key="1">
    <source>
        <dbReference type="ARBA" id="ARBA00004571"/>
    </source>
</evidence>
<dbReference type="Proteomes" id="UP001185984">
    <property type="component" value="Unassembled WGS sequence"/>
</dbReference>
<dbReference type="PROSITE" id="PS51257">
    <property type="entry name" value="PROKAR_LIPOPROTEIN"/>
    <property type="match status" value="1"/>
</dbReference>
<name>A0ABU3ZZB6_9SPHN</name>
<evidence type="ECO:0000256" key="4">
    <source>
        <dbReference type="ARBA" id="ARBA00022692"/>
    </source>
</evidence>
<keyword evidence="14" id="KW-0675">Receptor</keyword>
<protein>
    <submittedName>
        <fullName evidence="14">TonB-dependent receptor</fullName>
    </submittedName>
</protein>
<dbReference type="EMBL" id="JAPTHD010000006">
    <property type="protein sequence ID" value="MDV5824872.1"/>
    <property type="molecule type" value="Genomic_DNA"/>
</dbReference>
<feature type="region of interest" description="Disordered" evidence="10">
    <location>
        <begin position="252"/>
        <end position="275"/>
    </location>
</feature>
<comment type="caution">
    <text evidence="14">The sequence shown here is derived from an EMBL/GenBank/DDBJ whole genome shotgun (WGS) entry which is preliminary data.</text>
</comment>
<keyword evidence="2 8" id="KW-0813">Transport</keyword>
<evidence type="ECO:0000259" key="13">
    <source>
        <dbReference type="Pfam" id="PF07715"/>
    </source>
</evidence>
<keyword evidence="4 8" id="KW-0812">Transmembrane</keyword>
<feature type="domain" description="TonB-dependent receptor-like beta-barrel" evidence="12">
    <location>
        <begin position="443"/>
        <end position="955"/>
    </location>
</feature>
<dbReference type="InterPro" id="IPR012910">
    <property type="entry name" value="Plug_dom"/>
</dbReference>
<gene>
    <name evidence="14" type="ORF">O0R41_14795</name>
</gene>
<evidence type="ECO:0000256" key="6">
    <source>
        <dbReference type="ARBA" id="ARBA00023136"/>
    </source>
</evidence>
<keyword evidence="15" id="KW-1185">Reference proteome</keyword>
<evidence type="ECO:0000256" key="7">
    <source>
        <dbReference type="ARBA" id="ARBA00023237"/>
    </source>
</evidence>
<dbReference type="SUPFAM" id="SSF56935">
    <property type="entry name" value="Porins"/>
    <property type="match status" value="1"/>
</dbReference>
<dbReference type="InterPro" id="IPR010104">
    <property type="entry name" value="TonB_rcpt_bac"/>
</dbReference>
<keyword evidence="7 8" id="KW-0998">Cell outer membrane</keyword>
<dbReference type="InterPro" id="IPR036942">
    <property type="entry name" value="Beta-barrel_TonB_sf"/>
</dbReference>
<evidence type="ECO:0000256" key="10">
    <source>
        <dbReference type="SAM" id="MobiDB-lite"/>
    </source>
</evidence>
<evidence type="ECO:0000313" key="14">
    <source>
        <dbReference type="EMBL" id="MDV5824872.1"/>
    </source>
</evidence>
<dbReference type="Pfam" id="PF07715">
    <property type="entry name" value="Plug"/>
    <property type="match status" value="1"/>
</dbReference>
<dbReference type="PROSITE" id="PS52016">
    <property type="entry name" value="TONB_DEPENDENT_REC_3"/>
    <property type="match status" value="1"/>
</dbReference>
<feature type="signal peptide" evidence="11">
    <location>
        <begin position="1"/>
        <end position="30"/>
    </location>
</feature>
<evidence type="ECO:0000256" key="3">
    <source>
        <dbReference type="ARBA" id="ARBA00022452"/>
    </source>
</evidence>
<evidence type="ECO:0000256" key="5">
    <source>
        <dbReference type="ARBA" id="ARBA00023077"/>
    </source>
</evidence>
<organism evidence="14 15">
    <name type="scientific">Sphingobium naphthae</name>
    <dbReference type="NCBI Taxonomy" id="1886786"/>
    <lineage>
        <taxon>Bacteria</taxon>
        <taxon>Pseudomonadati</taxon>
        <taxon>Pseudomonadota</taxon>
        <taxon>Alphaproteobacteria</taxon>
        <taxon>Sphingomonadales</taxon>
        <taxon>Sphingomonadaceae</taxon>
        <taxon>Sphingobium</taxon>
    </lineage>
</organism>
<keyword evidence="5 9" id="KW-0798">TonB box</keyword>
<sequence>MRISKAYRLSTLVCGASALALACGSHAALAQDAAADEQAADIVVTGIRASLTAARDIKRDAQGVVDAISAEDIGKFPDTNLAESLQRITGVSIDRSNGEGSTVTVRGFGPEFNLVLLNGRQMPTSSLGDGASAPATRSFDFANLASEGVAGVEVYKSGRATLPSGGIGSTINIKTPRPLDRPGLRGSFAVKGVYDSSRNNSDPITPELSGIISDTFADGLFGIAITGSWQKRKASVNQANVGWRDGYLGSENNWGSLPQPDDPRAANIENRPGPNDVYQVQQNASYDLNDINRERLNGQVVLQVRPAENLTATIDYTYSRNTVQVRNSNVGIWFNFNDVSSSWTDGPVAGPNFYTERFGVNEGKDLSYSGSLTENRSENKSLGGNIAWDGPGGLRLELDAHHSTAESGANNPYGTSTSVGTAIFGVASQTVDYTNDLPVISVDMHDGIDPFDAGNIQATGNAFRNAYFKDRINEAQLRGSYDFDNSILDSLDFGVTYIENKVRSAYGYIQNDTWSGSTTKDQMPDDLFTLVSLPDKFKGLSGAGDPAMIQQFYTFNFEKMVAFLDDLNGICGGDGDCLSSFTVDRRIRERTIAPYIQGNFEFDVANRPAHFRAGLRYEKTKIKSSALVPIPTATQWVSINEFNLVFGGESDFTTFRGDYDNWLPAFDVDFEPIDNVKLRASYSHTITRPDYASMQGGQTLDQLFRIGGGTGSRGNPGLLPYKSKNIDLSAEWYYAPASYLSVGFFDKRVRNFISSTRVDTEAFGLTNPADGPRYQAAVAALGANASTTDIRNYIFANYPASVEIDSFDPVTGNYTGRILGLPEDNPVNFQVTTPINSDQSAHLYGFEFAIQYNFWETGFGTILNYTIVRGDATYDNSQPSSVAQFALTGLSDSANAVLFYDKNGIQARVAYNWRDEFLSGTGPNPFYVEAYGQVDASASWEFRKGYTAFVEAINLTGTSRRGHLRSDQNVTFASPGYARYGAGIRVNF</sequence>
<proteinExistence type="inferred from homology"/>
<dbReference type="InterPro" id="IPR000531">
    <property type="entry name" value="Beta-barrel_TonB"/>
</dbReference>
<keyword evidence="11" id="KW-0732">Signal</keyword>
<feature type="domain" description="TonB-dependent receptor plug" evidence="13">
    <location>
        <begin position="58"/>
        <end position="166"/>
    </location>
</feature>
<evidence type="ECO:0000256" key="9">
    <source>
        <dbReference type="RuleBase" id="RU003357"/>
    </source>
</evidence>
<reference evidence="15" key="1">
    <citation type="journal article" date="2022" name="J Environ Chem Eng">
        <title>Biodegradation of petroleum oil using a constructed nonpathogenic and heavy metal-tolerant bacterial consortium isolated from marine sponges.</title>
        <authorList>
            <person name="Dechsakulwatana C."/>
            <person name="Rungsihiranrut A."/>
            <person name="Muangchinda C."/>
            <person name="Ningthoujam R."/>
            <person name="Klankeo P."/>
            <person name="Pinyakong O."/>
        </authorList>
    </citation>
    <scope>NUCLEOTIDE SEQUENCE [LARGE SCALE GENOMIC DNA]</scope>
    <source>
        <strain evidence="15">MO2-4</strain>
    </source>
</reference>
<evidence type="ECO:0000313" key="15">
    <source>
        <dbReference type="Proteomes" id="UP001185984"/>
    </source>
</evidence>
<keyword evidence="3 8" id="KW-1134">Transmembrane beta strand</keyword>
<dbReference type="Gene3D" id="2.40.170.20">
    <property type="entry name" value="TonB-dependent receptor, beta-barrel domain"/>
    <property type="match status" value="1"/>
</dbReference>
<feature type="chain" id="PRO_5047337274" evidence="11">
    <location>
        <begin position="31"/>
        <end position="988"/>
    </location>
</feature>
<evidence type="ECO:0000259" key="12">
    <source>
        <dbReference type="Pfam" id="PF00593"/>
    </source>
</evidence>
<evidence type="ECO:0000256" key="11">
    <source>
        <dbReference type="SAM" id="SignalP"/>
    </source>
</evidence>
<dbReference type="PANTHER" id="PTHR40980">
    <property type="entry name" value="PLUG DOMAIN-CONTAINING PROTEIN"/>
    <property type="match status" value="1"/>
</dbReference>
<dbReference type="NCBIfam" id="TIGR01782">
    <property type="entry name" value="TonB-Xanth-Caul"/>
    <property type="match status" value="1"/>
</dbReference>
<keyword evidence="6 8" id="KW-0472">Membrane</keyword>
<dbReference type="Gene3D" id="2.170.130.10">
    <property type="entry name" value="TonB-dependent receptor, plug domain"/>
    <property type="match status" value="1"/>
</dbReference>
<dbReference type="InterPro" id="IPR037066">
    <property type="entry name" value="Plug_dom_sf"/>
</dbReference>
<comment type="subcellular location">
    <subcellularLocation>
        <location evidence="1 8">Cell outer membrane</location>
        <topology evidence="1 8">Multi-pass membrane protein</topology>
    </subcellularLocation>
</comment>
<evidence type="ECO:0000256" key="2">
    <source>
        <dbReference type="ARBA" id="ARBA00022448"/>
    </source>
</evidence>
<dbReference type="PANTHER" id="PTHR40980:SF3">
    <property type="entry name" value="TONB-DEPENDENT RECEPTOR-LIKE BETA-BARREL DOMAIN-CONTAINING PROTEIN"/>
    <property type="match status" value="1"/>
</dbReference>
<accession>A0ABU3ZZB6</accession>
<comment type="similarity">
    <text evidence="8 9">Belongs to the TonB-dependent receptor family.</text>
</comment>
<evidence type="ECO:0000256" key="8">
    <source>
        <dbReference type="PROSITE-ProRule" id="PRU01360"/>
    </source>
</evidence>
<dbReference type="RefSeq" id="WP_317517515.1">
    <property type="nucleotide sequence ID" value="NZ_JAPTHD010000006.1"/>
</dbReference>
<dbReference type="InterPro" id="IPR039426">
    <property type="entry name" value="TonB-dep_rcpt-like"/>
</dbReference>
<dbReference type="Pfam" id="PF00593">
    <property type="entry name" value="TonB_dep_Rec_b-barrel"/>
    <property type="match status" value="1"/>
</dbReference>